<gene>
    <name evidence="15" type="ORF">NEZAVI_LOCUS6365</name>
</gene>
<dbReference type="GO" id="GO:0048193">
    <property type="term" value="P:Golgi vesicle transport"/>
    <property type="evidence" value="ECO:0007669"/>
    <property type="project" value="TreeGrafter"/>
</dbReference>
<keyword evidence="12" id="KW-0206">Cytoskeleton</keyword>
<evidence type="ECO:0000256" key="1">
    <source>
        <dbReference type="ARBA" id="ARBA00004180"/>
    </source>
</evidence>
<evidence type="ECO:0000256" key="10">
    <source>
        <dbReference type="ARBA" id="ARBA00023136"/>
    </source>
</evidence>
<accession>A0A9P0H6J6</accession>
<keyword evidence="16" id="KW-1185">Reference proteome</keyword>
<dbReference type="GO" id="GO:0005938">
    <property type="term" value="C:cell cortex"/>
    <property type="evidence" value="ECO:0007669"/>
    <property type="project" value="TreeGrafter"/>
</dbReference>
<keyword evidence="13" id="KW-0968">Cytoplasmic vesicle</keyword>
<evidence type="ECO:0000256" key="6">
    <source>
        <dbReference type="ARBA" id="ARBA00022475"/>
    </source>
</evidence>
<evidence type="ECO:0000256" key="5">
    <source>
        <dbReference type="ARBA" id="ARBA00022448"/>
    </source>
</evidence>
<proteinExistence type="inferred from homology"/>
<comment type="similarity">
    <text evidence="4">Belongs to the spire family.</text>
</comment>
<reference evidence="15" key="1">
    <citation type="submission" date="2022-01" db="EMBL/GenBank/DDBJ databases">
        <authorList>
            <person name="King R."/>
        </authorList>
    </citation>
    <scope>NUCLEOTIDE SEQUENCE</scope>
</reference>
<dbReference type="GO" id="GO:0005886">
    <property type="term" value="C:plasma membrane"/>
    <property type="evidence" value="ECO:0007669"/>
    <property type="project" value="UniProtKB-SubCell"/>
</dbReference>
<evidence type="ECO:0000256" key="9">
    <source>
        <dbReference type="ARBA" id="ARBA00022927"/>
    </source>
</evidence>
<dbReference type="Pfam" id="PF16474">
    <property type="entry name" value="KIND"/>
    <property type="match status" value="1"/>
</dbReference>
<name>A0A9P0H6J6_NEZVI</name>
<dbReference type="GO" id="GO:0003779">
    <property type="term" value="F:actin binding"/>
    <property type="evidence" value="ECO:0007669"/>
    <property type="project" value="UniProtKB-KW"/>
</dbReference>
<protein>
    <recommendedName>
        <fullName evidence="14">KIND domain-containing protein</fullName>
    </recommendedName>
</protein>
<dbReference type="GO" id="GO:0045010">
    <property type="term" value="P:actin nucleation"/>
    <property type="evidence" value="ECO:0007669"/>
    <property type="project" value="InterPro"/>
</dbReference>
<dbReference type="OrthoDB" id="10043757at2759"/>
<dbReference type="PANTHER" id="PTHR21345">
    <property type="entry name" value="SPIRE"/>
    <property type="match status" value="1"/>
</dbReference>
<dbReference type="InterPro" id="IPR029901">
    <property type="entry name" value="Spire"/>
</dbReference>
<dbReference type="GO" id="GO:0040038">
    <property type="term" value="P:polar body extrusion after meiotic divisions"/>
    <property type="evidence" value="ECO:0007669"/>
    <property type="project" value="TreeGrafter"/>
</dbReference>
<dbReference type="PANTHER" id="PTHR21345:SF3">
    <property type="entry name" value="PROTEIN SPIRE"/>
    <property type="match status" value="1"/>
</dbReference>
<dbReference type="GO" id="GO:0030659">
    <property type="term" value="C:cytoplasmic vesicle membrane"/>
    <property type="evidence" value="ECO:0007669"/>
    <property type="project" value="UniProtKB-SubCell"/>
</dbReference>
<dbReference type="InterPro" id="IPR011019">
    <property type="entry name" value="KIND_dom"/>
</dbReference>
<organism evidence="15 16">
    <name type="scientific">Nezara viridula</name>
    <name type="common">Southern green stink bug</name>
    <name type="synonym">Cimex viridulus</name>
    <dbReference type="NCBI Taxonomy" id="85310"/>
    <lineage>
        <taxon>Eukaryota</taxon>
        <taxon>Metazoa</taxon>
        <taxon>Ecdysozoa</taxon>
        <taxon>Arthropoda</taxon>
        <taxon>Hexapoda</taxon>
        <taxon>Insecta</taxon>
        <taxon>Pterygota</taxon>
        <taxon>Neoptera</taxon>
        <taxon>Paraneoptera</taxon>
        <taxon>Hemiptera</taxon>
        <taxon>Heteroptera</taxon>
        <taxon>Panheteroptera</taxon>
        <taxon>Pentatomomorpha</taxon>
        <taxon>Pentatomoidea</taxon>
        <taxon>Pentatomidae</taxon>
        <taxon>Pentatominae</taxon>
        <taxon>Nezara</taxon>
    </lineage>
</organism>
<comment type="subcellular location">
    <subcellularLocation>
        <location evidence="3">Cell membrane</location>
        <topology evidence="3">Peripheral membrane protein</topology>
        <orientation evidence="3">Cytoplasmic side</orientation>
    </subcellularLocation>
    <subcellularLocation>
        <location evidence="2">Cytoplasm</location>
        <location evidence="2">Cytoskeleton</location>
    </subcellularLocation>
    <subcellularLocation>
        <location evidence="1">Cytoplasmic vesicle membrane</location>
        <topology evidence="1">Peripheral membrane protein</topology>
        <orientation evidence="1">Cytoplasmic side</orientation>
    </subcellularLocation>
</comment>
<keyword evidence="7" id="KW-0963">Cytoplasm</keyword>
<dbReference type="GO" id="GO:0051639">
    <property type="term" value="P:actin filament network formation"/>
    <property type="evidence" value="ECO:0007669"/>
    <property type="project" value="TreeGrafter"/>
</dbReference>
<evidence type="ECO:0000313" key="16">
    <source>
        <dbReference type="Proteomes" id="UP001152798"/>
    </source>
</evidence>
<evidence type="ECO:0000256" key="13">
    <source>
        <dbReference type="ARBA" id="ARBA00023329"/>
    </source>
</evidence>
<dbReference type="EMBL" id="OV725079">
    <property type="protein sequence ID" value="CAH1396261.1"/>
    <property type="molecule type" value="Genomic_DNA"/>
</dbReference>
<dbReference type="Gene3D" id="1.10.510.10">
    <property type="entry name" value="Transferase(Phosphotransferase) domain 1"/>
    <property type="match status" value="1"/>
</dbReference>
<evidence type="ECO:0000259" key="14">
    <source>
        <dbReference type="Pfam" id="PF16474"/>
    </source>
</evidence>
<evidence type="ECO:0000256" key="7">
    <source>
        <dbReference type="ARBA" id="ARBA00022490"/>
    </source>
</evidence>
<evidence type="ECO:0000256" key="12">
    <source>
        <dbReference type="ARBA" id="ARBA00023212"/>
    </source>
</evidence>
<dbReference type="Proteomes" id="UP001152798">
    <property type="component" value="Chromosome 3"/>
</dbReference>
<keyword evidence="10" id="KW-0472">Membrane</keyword>
<keyword evidence="9" id="KW-0653">Protein transport</keyword>
<evidence type="ECO:0000256" key="11">
    <source>
        <dbReference type="ARBA" id="ARBA00023203"/>
    </source>
</evidence>
<sequence>MFCHEPREPPINRLTSQSMRWASIDMVVVAGLGLVIYKSLDYGIDDDEERHLSPELSRLIKNMIGQGAVIRAPLIDNHSDWNVSSFRTSLRSAEDSPVLLTFLGLSVLENGVVRYSDQGNLLVDRRVSIVERASTYSISRKYIN</sequence>
<feature type="domain" description="KIND" evidence="14">
    <location>
        <begin position="21"/>
        <end position="66"/>
    </location>
</feature>
<dbReference type="GO" id="GO:0030041">
    <property type="term" value="P:actin filament polymerization"/>
    <property type="evidence" value="ECO:0007669"/>
    <property type="project" value="TreeGrafter"/>
</dbReference>
<evidence type="ECO:0000256" key="2">
    <source>
        <dbReference type="ARBA" id="ARBA00004245"/>
    </source>
</evidence>
<dbReference type="GO" id="GO:0005856">
    <property type="term" value="C:cytoskeleton"/>
    <property type="evidence" value="ECO:0007669"/>
    <property type="project" value="UniProtKB-SubCell"/>
</dbReference>
<evidence type="ECO:0000313" key="15">
    <source>
        <dbReference type="EMBL" id="CAH1396261.1"/>
    </source>
</evidence>
<dbReference type="GO" id="GO:0008017">
    <property type="term" value="F:microtubule binding"/>
    <property type="evidence" value="ECO:0007669"/>
    <property type="project" value="TreeGrafter"/>
</dbReference>
<dbReference type="AlphaFoldDB" id="A0A9P0H6J6"/>
<dbReference type="GO" id="GO:0015031">
    <property type="term" value="P:protein transport"/>
    <property type="evidence" value="ECO:0007669"/>
    <property type="project" value="UniProtKB-KW"/>
</dbReference>
<keyword evidence="6" id="KW-1003">Cell membrane</keyword>
<evidence type="ECO:0000256" key="4">
    <source>
        <dbReference type="ARBA" id="ARBA00010956"/>
    </source>
</evidence>
<keyword evidence="8" id="KW-0677">Repeat</keyword>
<keyword evidence="5" id="KW-0813">Transport</keyword>
<evidence type="ECO:0000256" key="3">
    <source>
        <dbReference type="ARBA" id="ARBA00004413"/>
    </source>
</evidence>
<evidence type="ECO:0000256" key="8">
    <source>
        <dbReference type="ARBA" id="ARBA00022737"/>
    </source>
</evidence>
<dbReference type="GO" id="GO:0036089">
    <property type="term" value="P:cleavage furrow formation"/>
    <property type="evidence" value="ECO:0007669"/>
    <property type="project" value="TreeGrafter"/>
</dbReference>
<dbReference type="GO" id="GO:0051295">
    <property type="term" value="P:establishment of meiotic spindle localization"/>
    <property type="evidence" value="ECO:0007669"/>
    <property type="project" value="TreeGrafter"/>
</dbReference>
<keyword evidence="11" id="KW-0009">Actin-binding</keyword>